<dbReference type="PANTHER" id="PTHR43248">
    <property type="entry name" value="2-SUCCINYL-6-HYDROXY-2,4-CYCLOHEXADIENE-1-CARBOXYLATE SYNTHASE"/>
    <property type="match status" value="1"/>
</dbReference>
<proteinExistence type="inferred from homology"/>
<evidence type="ECO:0000256" key="1">
    <source>
        <dbReference type="ARBA" id="ARBA00010088"/>
    </source>
</evidence>
<evidence type="ECO:0000256" key="4">
    <source>
        <dbReference type="SAM" id="SignalP"/>
    </source>
</evidence>
<dbReference type="InterPro" id="IPR029058">
    <property type="entry name" value="AB_hydrolase_fold"/>
</dbReference>
<dbReference type="Proteomes" id="UP001519311">
    <property type="component" value="Unassembled WGS sequence"/>
</dbReference>
<dbReference type="SUPFAM" id="SSF53474">
    <property type="entry name" value="alpha/beta-Hydrolases"/>
    <property type="match status" value="1"/>
</dbReference>
<evidence type="ECO:0000259" key="5">
    <source>
        <dbReference type="Pfam" id="PF08386"/>
    </source>
</evidence>
<reference evidence="6 7" key="1">
    <citation type="submission" date="2021-03" db="EMBL/GenBank/DDBJ databases">
        <title>Sequencing the genomes of 1000 actinobacteria strains.</title>
        <authorList>
            <person name="Klenk H.-P."/>
        </authorList>
    </citation>
    <scope>NUCLEOTIDE SEQUENCE [LARGE SCALE GENOMIC DNA]</scope>
    <source>
        <strain evidence="6 7">DSM 40843</strain>
    </source>
</reference>
<comment type="caution">
    <text evidence="6">The sequence shown here is derived from an EMBL/GenBank/DDBJ whole genome shotgun (WGS) entry which is preliminary data.</text>
</comment>
<evidence type="ECO:0000256" key="2">
    <source>
        <dbReference type="ARBA" id="ARBA00022729"/>
    </source>
</evidence>
<evidence type="ECO:0000256" key="3">
    <source>
        <dbReference type="ARBA" id="ARBA00022801"/>
    </source>
</evidence>
<dbReference type="EMBL" id="JAGINS010000002">
    <property type="protein sequence ID" value="MBP2363717.1"/>
    <property type="molecule type" value="Genomic_DNA"/>
</dbReference>
<evidence type="ECO:0000313" key="6">
    <source>
        <dbReference type="EMBL" id="MBP2363717.1"/>
    </source>
</evidence>
<keyword evidence="7" id="KW-1185">Reference proteome</keyword>
<dbReference type="Pfam" id="PF08386">
    <property type="entry name" value="Abhydrolase_4"/>
    <property type="match status" value="1"/>
</dbReference>
<keyword evidence="3" id="KW-0378">Hydrolase</keyword>
<dbReference type="Gene3D" id="3.40.50.1820">
    <property type="entry name" value="alpha/beta hydrolase"/>
    <property type="match status" value="1"/>
</dbReference>
<gene>
    <name evidence="6" type="ORF">JOF59_006209</name>
</gene>
<dbReference type="PANTHER" id="PTHR43248:SF29">
    <property type="entry name" value="TRIPEPTIDYL AMINOPEPTIDASE"/>
    <property type="match status" value="1"/>
</dbReference>
<evidence type="ECO:0000313" key="7">
    <source>
        <dbReference type="Proteomes" id="UP001519311"/>
    </source>
</evidence>
<protein>
    <submittedName>
        <fullName evidence="6">Pimeloyl-ACP methyl ester carboxylesterase</fullName>
    </submittedName>
</protein>
<accession>A0ABS4VIG6</accession>
<comment type="similarity">
    <text evidence="1">Belongs to the peptidase S33 family.</text>
</comment>
<feature type="domain" description="Peptidase S33 tripeptidyl aminopeptidase-like C-terminal" evidence="5">
    <location>
        <begin position="401"/>
        <end position="497"/>
    </location>
</feature>
<organism evidence="6 7">
    <name type="scientific">Streptomyces clavifer</name>
    <dbReference type="NCBI Taxonomy" id="68188"/>
    <lineage>
        <taxon>Bacteria</taxon>
        <taxon>Bacillati</taxon>
        <taxon>Actinomycetota</taxon>
        <taxon>Actinomycetes</taxon>
        <taxon>Kitasatosporales</taxon>
        <taxon>Streptomycetaceae</taxon>
        <taxon>Streptomyces</taxon>
    </lineage>
</organism>
<dbReference type="RefSeq" id="WP_209471586.1">
    <property type="nucleotide sequence ID" value="NZ_BMWJ01000017.1"/>
</dbReference>
<feature type="signal peptide" evidence="4">
    <location>
        <begin position="1"/>
        <end position="31"/>
    </location>
</feature>
<name>A0ABS4VIG6_9ACTN</name>
<sequence length="499" mass="53241">MTTWTRTALLTTLAVAVTTLPAVTFAPRAEAAGVPPLAWTPCESPGGPTGQECAGLPVPLDYRDPRGPRLTLAVTRLRSDGPEARQGTLLALPGGPGGSGVQRLTQRGAALRAQTEGRYDIVGFDPRGVGASTRASCGITEGDRYVFTLRSWPAPDGSIDENAARSRRVAEACARNGGAVVRSFSTANQVRDMDRLRRALGEEKISAWATSYGAYAGAVYAQKYPQHTGRLVLDSVGDPDPRRVERQWLANMAEGAEDRFPDFAAWAADPPSGHRDLQLAERPEEVEPLVLALAAKLDRTPRQSHVPGLPLTGSMLRQALQNALYGDALFPSFAALVKAAADPLGEPPVLPAELSAPVPDADASVIIAVLCNDVSWPRTVGHYRRTVAEARAAHPLTAGMTANIVPCAFWKDAPADEPTRMAPDGPSNILVIQGLRDPATPLSGALRMRAALGDRARMVTVGRGGHGMYVPRREGCGDRTVEAFLNHGQRPRHDVHCED</sequence>
<dbReference type="InterPro" id="IPR013595">
    <property type="entry name" value="Pept_S33_TAP-like_C"/>
</dbReference>
<keyword evidence="2 4" id="KW-0732">Signal</keyword>
<feature type="chain" id="PRO_5045245784" evidence="4">
    <location>
        <begin position="32"/>
        <end position="499"/>
    </location>
</feature>
<dbReference type="InterPro" id="IPR051601">
    <property type="entry name" value="Serine_prot/Carboxylest_S33"/>
</dbReference>